<accession>A0AAU9JTQ1</accession>
<evidence type="ECO:0000313" key="2">
    <source>
        <dbReference type="Proteomes" id="UP001162131"/>
    </source>
</evidence>
<dbReference type="EMBL" id="CAJZBQ010000053">
    <property type="protein sequence ID" value="CAG9331142.1"/>
    <property type="molecule type" value="Genomic_DNA"/>
</dbReference>
<proteinExistence type="predicted"/>
<evidence type="ECO:0000313" key="1">
    <source>
        <dbReference type="EMBL" id="CAG9331142.1"/>
    </source>
</evidence>
<dbReference type="Proteomes" id="UP001162131">
    <property type="component" value="Unassembled WGS sequence"/>
</dbReference>
<comment type="caution">
    <text evidence="1">The sequence shown here is derived from an EMBL/GenBank/DDBJ whole genome shotgun (WGS) entry which is preliminary data.</text>
</comment>
<protein>
    <submittedName>
        <fullName evidence="1">Uncharacterized protein</fullName>
    </submittedName>
</protein>
<reference evidence="1" key="1">
    <citation type="submission" date="2021-09" db="EMBL/GenBank/DDBJ databases">
        <authorList>
            <consortium name="AG Swart"/>
            <person name="Singh M."/>
            <person name="Singh A."/>
            <person name="Seah K."/>
            <person name="Emmerich C."/>
        </authorList>
    </citation>
    <scope>NUCLEOTIDE SEQUENCE</scope>
    <source>
        <strain evidence="1">ATCC30299</strain>
    </source>
</reference>
<name>A0AAU9JTQ1_9CILI</name>
<sequence>MGCMQDTTVKGADISQPSQGLEFDFELNKSKPSSKNALMAGINENVVEEEVVIDDRALFAEDLEVITFKTERNDIAPLQREEILEKALQISQHSVNKIIARQREEKGQQRLKIDKDALVSGFAKRIAAAE</sequence>
<organism evidence="1 2">
    <name type="scientific">Blepharisma stoltei</name>
    <dbReference type="NCBI Taxonomy" id="1481888"/>
    <lineage>
        <taxon>Eukaryota</taxon>
        <taxon>Sar</taxon>
        <taxon>Alveolata</taxon>
        <taxon>Ciliophora</taxon>
        <taxon>Postciliodesmatophora</taxon>
        <taxon>Heterotrichea</taxon>
        <taxon>Heterotrichida</taxon>
        <taxon>Blepharismidae</taxon>
        <taxon>Blepharisma</taxon>
    </lineage>
</organism>
<gene>
    <name evidence="1" type="ORF">BSTOLATCC_MIC53221</name>
</gene>
<keyword evidence="2" id="KW-1185">Reference proteome</keyword>
<dbReference type="AlphaFoldDB" id="A0AAU9JTQ1"/>